<evidence type="ECO:0000256" key="1">
    <source>
        <dbReference type="ARBA" id="ARBA00004613"/>
    </source>
</evidence>
<evidence type="ECO:0000256" key="4">
    <source>
        <dbReference type="SAM" id="SignalP"/>
    </source>
</evidence>
<dbReference type="OrthoDB" id="9907178at2759"/>
<dbReference type="InterPro" id="IPR016054">
    <property type="entry name" value="LY6_UPA_recep-like"/>
</dbReference>
<protein>
    <recommendedName>
        <fullName evidence="5">UPAR/Ly6 domain-containing protein</fullName>
    </recommendedName>
</protein>
<evidence type="ECO:0000313" key="7">
    <source>
        <dbReference type="RefSeq" id="XP_020668437.2"/>
    </source>
</evidence>
<reference evidence="7" key="1">
    <citation type="submission" date="2025-08" db="UniProtKB">
        <authorList>
            <consortium name="RefSeq"/>
        </authorList>
    </citation>
    <scope>IDENTIFICATION</scope>
</reference>
<feature type="signal peptide" evidence="4">
    <location>
        <begin position="1"/>
        <end position="18"/>
    </location>
</feature>
<dbReference type="InterPro" id="IPR045860">
    <property type="entry name" value="Snake_toxin-like_sf"/>
</dbReference>
<evidence type="ECO:0000256" key="2">
    <source>
        <dbReference type="ARBA" id="ARBA00022525"/>
    </source>
</evidence>
<dbReference type="RefSeq" id="XP_020668437.2">
    <property type="nucleotide sequence ID" value="XM_020812778.2"/>
</dbReference>
<feature type="chain" id="PRO_5047118422" description="UPAR/Ly6 domain-containing protein" evidence="4">
    <location>
        <begin position="19"/>
        <end position="494"/>
    </location>
</feature>
<keyword evidence="2" id="KW-0964">Secreted</keyword>
<dbReference type="GeneID" id="110089607"/>
<accession>A0A6J0V6E3</accession>
<keyword evidence="3" id="KW-1015">Disulfide bond</keyword>
<keyword evidence="4" id="KW-0732">Signal</keyword>
<comment type="subcellular location">
    <subcellularLocation>
        <location evidence="1">Secreted</location>
    </subcellularLocation>
</comment>
<organism evidence="6 7">
    <name type="scientific">Pogona vitticeps</name>
    <name type="common">central bearded dragon</name>
    <dbReference type="NCBI Taxonomy" id="103695"/>
    <lineage>
        <taxon>Eukaryota</taxon>
        <taxon>Metazoa</taxon>
        <taxon>Chordata</taxon>
        <taxon>Craniata</taxon>
        <taxon>Vertebrata</taxon>
        <taxon>Euteleostomi</taxon>
        <taxon>Lepidosauria</taxon>
        <taxon>Squamata</taxon>
        <taxon>Bifurcata</taxon>
        <taxon>Unidentata</taxon>
        <taxon>Episquamata</taxon>
        <taxon>Toxicofera</taxon>
        <taxon>Iguania</taxon>
        <taxon>Acrodonta</taxon>
        <taxon>Agamidae</taxon>
        <taxon>Amphibolurinae</taxon>
        <taxon>Pogona</taxon>
    </lineage>
</organism>
<evidence type="ECO:0000256" key="3">
    <source>
        <dbReference type="ARBA" id="ARBA00023157"/>
    </source>
</evidence>
<feature type="domain" description="UPAR/Ly6" evidence="5">
    <location>
        <begin position="115"/>
        <end position="173"/>
    </location>
</feature>
<gene>
    <name evidence="7" type="primary">LOC110089607</name>
</gene>
<feature type="domain" description="UPAR/Ly6" evidence="5">
    <location>
        <begin position="24"/>
        <end position="101"/>
    </location>
</feature>
<name>A0A6J0V6E3_9SAUR</name>
<dbReference type="Proteomes" id="UP001652642">
    <property type="component" value="Chromosome 9"/>
</dbReference>
<keyword evidence="6" id="KW-1185">Reference proteome</keyword>
<dbReference type="CDD" id="cd23572">
    <property type="entry name" value="TFP_LU_ECD_PINLYP_rpt2"/>
    <property type="match status" value="1"/>
</dbReference>
<evidence type="ECO:0000259" key="5">
    <source>
        <dbReference type="Pfam" id="PF00021"/>
    </source>
</evidence>
<sequence length="494" mass="53598">MKLVFFHLFAALVVTTYALVCDCTKGPGCNSDGTCSVPELTGVCLTMAHENNLAGTKTSGLYKACQYDAQACSEKVMSITAEKGLFWRSNTACCNKDNCNTASIRVPPKNLTQNAQRCPACFTFASDRCENTERLSCTGAESHCITVSGMLSAGSEPFSPFAAAGCSTATACSLPIRAALYLENMAFVFNKVVCHPAVNASSGGSLIFTQASLKRYTYRRNTTQLVSLSKDITSQRTLKNQERKTVKGNCWSGHLFSGRSDIFSLPQTMKLLFLSLFAVAAATENSTLYCHCTAGSTDCKDGLCTTQGKGECVSVGYETEESAAKLEQYRACQDSKVTFDVCKEKYMFINTADNRFYLRSNTQCCHEDRCNEPDVKVPKENTTAAHWGCPSCFALGSKSCDTRRWNCTLSQDLCIQITGTATNGSAQQPFIIKGCATSTAAVLKKGAKLYYGNTTFSVETSHTQHAGTSRLLGNTPFAILIPTLFVLLLGKFQY</sequence>
<feature type="domain" description="UPAR/Ly6" evidence="5">
    <location>
        <begin position="389"/>
        <end position="449"/>
    </location>
</feature>
<evidence type="ECO:0000313" key="6">
    <source>
        <dbReference type="Proteomes" id="UP001652642"/>
    </source>
</evidence>
<dbReference type="Pfam" id="PF00021">
    <property type="entry name" value="UPAR_LY6"/>
    <property type="match status" value="3"/>
</dbReference>
<dbReference type="InterPro" id="IPR050918">
    <property type="entry name" value="CNF-like_PLA2_Inhibitor"/>
</dbReference>
<dbReference type="PANTHER" id="PTHR20914:SF30">
    <property type="entry name" value="LY6_PLAUR DOMAIN CONTAINING 9"/>
    <property type="match status" value="1"/>
</dbReference>
<dbReference type="SUPFAM" id="SSF57302">
    <property type="entry name" value="Snake toxin-like"/>
    <property type="match status" value="1"/>
</dbReference>
<dbReference type="PANTHER" id="PTHR20914">
    <property type="entry name" value="LY6/PLAUR DOMAIN-CONTAINING PROTEIN 8"/>
    <property type="match status" value="1"/>
</dbReference>
<dbReference type="Gene3D" id="2.10.60.10">
    <property type="entry name" value="CD59"/>
    <property type="match status" value="2"/>
</dbReference>
<proteinExistence type="predicted"/>